<feature type="compositionally biased region" description="Acidic residues" evidence="1">
    <location>
        <begin position="97"/>
        <end position="109"/>
    </location>
</feature>
<gene>
    <name evidence="2" type="ORF">LCGC14_2079270</name>
</gene>
<proteinExistence type="predicted"/>
<evidence type="ECO:0000256" key="1">
    <source>
        <dbReference type="SAM" id="MobiDB-lite"/>
    </source>
</evidence>
<organism evidence="2">
    <name type="scientific">marine sediment metagenome</name>
    <dbReference type="NCBI Taxonomy" id="412755"/>
    <lineage>
        <taxon>unclassified sequences</taxon>
        <taxon>metagenomes</taxon>
        <taxon>ecological metagenomes</taxon>
    </lineage>
</organism>
<dbReference type="AlphaFoldDB" id="A0A0F9F3E6"/>
<accession>A0A0F9F3E6</accession>
<feature type="region of interest" description="Disordered" evidence="1">
    <location>
        <begin position="85"/>
        <end position="109"/>
    </location>
</feature>
<dbReference type="EMBL" id="LAZR01025097">
    <property type="protein sequence ID" value="KKL73001.1"/>
    <property type="molecule type" value="Genomic_DNA"/>
</dbReference>
<protein>
    <submittedName>
        <fullName evidence="2">Uncharacterized protein</fullName>
    </submittedName>
</protein>
<comment type="caution">
    <text evidence="2">The sequence shown here is derived from an EMBL/GenBank/DDBJ whole genome shotgun (WGS) entry which is preliminary data.</text>
</comment>
<name>A0A0F9F3E6_9ZZZZ</name>
<evidence type="ECO:0000313" key="2">
    <source>
        <dbReference type="EMBL" id="KKL73001.1"/>
    </source>
</evidence>
<sequence>MEFTRQEGTIDDVSVIKAAHAEALERLKRKEDRPPINIDILHGKVTATFETIQFDRAALGEVLAKHEPDLEGKVVEVTAIKSGGVSIRYGPPAKEEAPEEPEGEAEEEG</sequence>
<reference evidence="2" key="1">
    <citation type="journal article" date="2015" name="Nature">
        <title>Complex archaea that bridge the gap between prokaryotes and eukaryotes.</title>
        <authorList>
            <person name="Spang A."/>
            <person name="Saw J.H."/>
            <person name="Jorgensen S.L."/>
            <person name="Zaremba-Niedzwiedzka K."/>
            <person name="Martijn J."/>
            <person name="Lind A.E."/>
            <person name="van Eijk R."/>
            <person name="Schleper C."/>
            <person name="Guy L."/>
            <person name="Ettema T.J."/>
        </authorList>
    </citation>
    <scope>NUCLEOTIDE SEQUENCE</scope>
</reference>